<reference evidence="1 2" key="1">
    <citation type="submission" date="2024-04" db="EMBL/GenBank/DDBJ databases">
        <title>Biological Control Activity of Plant Growth Promoting Rhizobacteria Burkholderia pyrrocinia BX1 against Tobacco black shank Introduction Tobacco black shank (TBS) caused by the oomycete Phytophthora. nicotianae (P. nicotianae) has become a destructive soil.</title>
        <authorList>
            <person name="Liu X."/>
            <person name="Shu C."/>
        </authorList>
    </citation>
    <scope>NUCLEOTIDE SEQUENCE [LARGE SCALE GENOMIC DNA]</scope>
    <source>
        <strain evidence="1 2">BX1</strain>
    </source>
</reference>
<organism evidence="1 2">
    <name type="scientific">Burkholderia pyrrocinia</name>
    <name type="common">Pseudomonas pyrrocinia</name>
    <dbReference type="NCBI Taxonomy" id="60550"/>
    <lineage>
        <taxon>Bacteria</taxon>
        <taxon>Pseudomonadati</taxon>
        <taxon>Pseudomonadota</taxon>
        <taxon>Betaproteobacteria</taxon>
        <taxon>Burkholderiales</taxon>
        <taxon>Burkholderiaceae</taxon>
        <taxon>Burkholderia</taxon>
        <taxon>Burkholderia cepacia complex</taxon>
    </lineage>
</organism>
<proteinExistence type="predicted"/>
<evidence type="ECO:0000313" key="2">
    <source>
        <dbReference type="Proteomes" id="UP001484179"/>
    </source>
</evidence>
<evidence type="ECO:0000313" key="1">
    <source>
        <dbReference type="EMBL" id="WZW58050.1"/>
    </source>
</evidence>
<gene>
    <name evidence="1" type="ORF">WN985_21660</name>
</gene>
<sequence>MRYYAQLAELYDAQALALALEASNGKAEIAIKFAEHFSPNSVTFGKLPSTLYEKSLDTIAELARSKLKP</sequence>
<name>A0ABZ3BS25_BURPY</name>
<dbReference type="Proteomes" id="UP001484179">
    <property type="component" value="Chromosome 2"/>
</dbReference>
<accession>A0ABZ3BS25</accession>
<dbReference type="EMBL" id="CP150850">
    <property type="protein sequence ID" value="WZW58050.1"/>
    <property type="molecule type" value="Genomic_DNA"/>
</dbReference>
<dbReference type="RefSeq" id="WP_342311526.1">
    <property type="nucleotide sequence ID" value="NZ_CP150850.1"/>
</dbReference>
<keyword evidence="2" id="KW-1185">Reference proteome</keyword>
<protein>
    <submittedName>
        <fullName evidence="1">Uncharacterized protein</fullName>
    </submittedName>
</protein>